<reference evidence="1" key="1">
    <citation type="submission" date="2014-09" db="EMBL/GenBank/DDBJ databases">
        <authorList>
            <person name="Magalhaes I.L.F."/>
            <person name="Oliveira U."/>
            <person name="Santos F.R."/>
            <person name="Vidigal T.H.D.A."/>
            <person name="Brescovit A.D."/>
            <person name="Santos A.J."/>
        </authorList>
    </citation>
    <scope>NUCLEOTIDE SEQUENCE</scope>
    <source>
        <tissue evidence="1">Shoot tissue taken approximately 20 cm above the soil surface</tissue>
    </source>
</reference>
<dbReference type="EMBL" id="GBRH01238821">
    <property type="protein sequence ID" value="JAD59074.1"/>
    <property type="molecule type" value="Transcribed_RNA"/>
</dbReference>
<reference evidence="1" key="2">
    <citation type="journal article" date="2015" name="Data Brief">
        <title>Shoot transcriptome of the giant reed, Arundo donax.</title>
        <authorList>
            <person name="Barrero R.A."/>
            <person name="Guerrero F.D."/>
            <person name="Moolhuijzen P."/>
            <person name="Goolsby J.A."/>
            <person name="Tidwell J."/>
            <person name="Bellgard S.E."/>
            <person name="Bellgard M.I."/>
        </authorList>
    </citation>
    <scope>NUCLEOTIDE SEQUENCE</scope>
    <source>
        <tissue evidence="1">Shoot tissue taken approximately 20 cm above the soil surface</tissue>
    </source>
</reference>
<accession>A0A0A9B525</accession>
<evidence type="ECO:0000313" key="1">
    <source>
        <dbReference type="EMBL" id="JAD59074.1"/>
    </source>
</evidence>
<sequence>MDRECSKIKQTRVSLACTIYAGL</sequence>
<dbReference type="AlphaFoldDB" id="A0A0A9B525"/>
<organism evidence="1">
    <name type="scientific">Arundo donax</name>
    <name type="common">Giant reed</name>
    <name type="synonym">Donax arundinaceus</name>
    <dbReference type="NCBI Taxonomy" id="35708"/>
    <lineage>
        <taxon>Eukaryota</taxon>
        <taxon>Viridiplantae</taxon>
        <taxon>Streptophyta</taxon>
        <taxon>Embryophyta</taxon>
        <taxon>Tracheophyta</taxon>
        <taxon>Spermatophyta</taxon>
        <taxon>Magnoliopsida</taxon>
        <taxon>Liliopsida</taxon>
        <taxon>Poales</taxon>
        <taxon>Poaceae</taxon>
        <taxon>PACMAD clade</taxon>
        <taxon>Arundinoideae</taxon>
        <taxon>Arundineae</taxon>
        <taxon>Arundo</taxon>
    </lineage>
</organism>
<proteinExistence type="predicted"/>
<protein>
    <submittedName>
        <fullName evidence="1">Uncharacterized protein</fullName>
    </submittedName>
</protein>
<name>A0A0A9B525_ARUDO</name>